<dbReference type="PROSITE" id="PS51257">
    <property type="entry name" value="PROKAR_LIPOPROTEIN"/>
    <property type="match status" value="1"/>
</dbReference>
<accession>A0A381YGN5</accession>
<protein>
    <submittedName>
        <fullName evidence="1">Uncharacterized protein</fullName>
    </submittedName>
</protein>
<dbReference type="EMBL" id="UINC01018194">
    <property type="protein sequence ID" value="SVA76199.1"/>
    <property type="molecule type" value="Genomic_DNA"/>
</dbReference>
<feature type="non-terminal residue" evidence="1">
    <location>
        <position position="70"/>
    </location>
</feature>
<dbReference type="Pfam" id="PF12915">
    <property type="entry name" value="DUF3833"/>
    <property type="match status" value="1"/>
</dbReference>
<organism evidence="1">
    <name type="scientific">marine metagenome</name>
    <dbReference type="NCBI Taxonomy" id="408172"/>
    <lineage>
        <taxon>unclassified sequences</taxon>
        <taxon>metagenomes</taxon>
        <taxon>ecological metagenomes</taxon>
    </lineage>
</organism>
<dbReference type="InterPro" id="IPR024409">
    <property type="entry name" value="DUF3833"/>
</dbReference>
<reference evidence="1" key="1">
    <citation type="submission" date="2018-05" db="EMBL/GenBank/DDBJ databases">
        <authorList>
            <person name="Lanie J.A."/>
            <person name="Ng W.-L."/>
            <person name="Kazmierczak K.M."/>
            <person name="Andrzejewski T.M."/>
            <person name="Davidsen T.M."/>
            <person name="Wayne K.J."/>
            <person name="Tettelin H."/>
            <person name="Glass J.I."/>
            <person name="Rusch D."/>
            <person name="Podicherti R."/>
            <person name="Tsui H.-C.T."/>
            <person name="Winkler M.E."/>
        </authorList>
    </citation>
    <scope>NUCLEOTIDE SEQUENCE</scope>
</reference>
<gene>
    <name evidence="1" type="ORF">METZ01_LOCUS129053</name>
</gene>
<name>A0A381YGN5_9ZZZZ</name>
<evidence type="ECO:0000313" key="1">
    <source>
        <dbReference type="EMBL" id="SVA76199.1"/>
    </source>
</evidence>
<dbReference type="AlphaFoldDB" id="A0A381YGN5"/>
<proteinExistence type="predicted"/>
<sequence length="70" mass="8235">MRIFYIIFLLFLSSCADHSIKSYSDELPKINLREFFNGEIYALGIVQDRSGRVIKRFKVDIKAYWKGNKA</sequence>